<dbReference type="Proteomes" id="UP000736164">
    <property type="component" value="Unassembled WGS sequence"/>
</dbReference>
<dbReference type="GO" id="GO:0007099">
    <property type="term" value="P:centriole replication"/>
    <property type="evidence" value="ECO:0007669"/>
    <property type="project" value="TreeGrafter"/>
</dbReference>
<sequence>MVPTIYTFLKLHLFRQDLVIRLTDDSDPFFLYNLTISEDDFQSLKCQQGLLIEFSAFPQRFIELIEQCILEQVKEIPRFLLQLEVSSSAIDRHPSALNVIETNPFKHLTHLSLRMLPGNDADVKKYLAVCLQRLKTEKNNLEEKLKQTEDDLSKRLSVTQQTLAEKAKELEKMQNAWSLQTSELSNRHNQDVTAERERALQIQSHCQQQHEHQKREMELAHKRAVQHLESRTAELECINKELMEKKYKSESAVRELRAKLANLEDDYQRSKQELISLRRENSTLDTECHEKEKLLNHLRTRTAVLEQEIKDKEQVVTRTTDIFEAAQEKKKRLEETMEEKHLLIGKLEATVNSLSEELLKANEIIRKLQMDVKKLVEKTKLKNTVTMQQEILLGEKEQSLQKERQELTILKHELKQKEEEVSKLQDQLDATVQKLDESTDLLKTNENVISWLNKQLNESKIASMQGPAGLCEPAFLASKTTVMQNNLQQLQAVYSSPLPDSLMHPLVPAAQPTDKYSKICATLPGLQTPSLGPSIIRNGPQAGISFVHFSPLPAPGPTAAMSGPATSTPIIPQVSSSDAPGLDVKYLQKSAPVKALKSLITGPNKPLVTNRGKPQAISSYFPRQRSKLPAS</sequence>
<dbReference type="Gene3D" id="2.170.210.20">
    <property type="entry name" value="Spindle assembly abnormal protein 6, N-terminal domain"/>
    <property type="match status" value="1"/>
</dbReference>
<feature type="coiled-coil region" evidence="7">
    <location>
        <begin position="225"/>
        <end position="441"/>
    </location>
</feature>
<evidence type="ECO:0000256" key="7">
    <source>
        <dbReference type="SAM" id="Coils"/>
    </source>
</evidence>
<keyword evidence="3" id="KW-0963">Cytoplasm</keyword>
<organism evidence="11 12">
    <name type="scientific">Atractosteus spatula</name>
    <name type="common">Alligator gar</name>
    <name type="synonym">Lepisosteus spatula</name>
    <dbReference type="NCBI Taxonomy" id="7917"/>
    <lineage>
        <taxon>Eukaryota</taxon>
        <taxon>Metazoa</taxon>
        <taxon>Chordata</taxon>
        <taxon>Craniata</taxon>
        <taxon>Vertebrata</taxon>
        <taxon>Euteleostomi</taxon>
        <taxon>Actinopterygii</taxon>
        <taxon>Neopterygii</taxon>
        <taxon>Holostei</taxon>
        <taxon>Semionotiformes</taxon>
        <taxon>Lepisosteidae</taxon>
        <taxon>Atractosteus</taxon>
    </lineage>
</organism>
<dbReference type="EMBL" id="JAAWVO010019862">
    <property type="protein sequence ID" value="MBN3315209.1"/>
    <property type="molecule type" value="Genomic_DNA"/>
</dbReference>
<protein>
    <recommendedName>
        <fullName evidence="2">Spindle assembly abnormal protein 6 homolog</fullName>
    </recommendedName>
</protein>
<comment type="subcellular location">
    <subcellularLocation>
        <location evidence="1">Cytoplasm</location>
        <location evidence="1">Cytoskeleton</location>
        <location evidence="1">Microtubule organizing center</location>
        <location evidence="1">Centrosome</location>
    </subcellularLocation>
</comment>
<dbReference type="InterPro" id="IPR041513">
    <property type="entry name" value="SAS6_CC"/>
</dbReference>
<name>A0A8J7NK08_ATRSP</name>
<keyword evidence="5" id="KW-0206">Cytoskeleton</keyword>
<evidence type="ECO:0000313" key="11">
    <source>
        <dbReference type="EMBL" id="MBN3315209.1"/>
    </source>
</evidence>
<evidence type="ECO:0000256" key="8">
    <source>
        <dbReference type="SAM" id="MobiDB-lite"/>
    </source>
</evidence>
<proteinExistence type="predicted"/>
<reference evidence="11" key="1">
    <citation type="journal article" date="2021" name="Cell">
        <title>Tracing the genetic footprints of vertebrate landing in non-teleost ray-finned fishes.</title>
        <authorList>
            <person name="Bi X."/>
            <person name="Wang K."/>
            <person name="Yang L."/>
            <person name="Pan H."/>
            <person name="Jiang H."/>
            <person name="Wei Q."/>
            <person name="Fang M."/>
            <person name="Yu H."/>
            <person name="Zhu C."/>
            <person name="Cai Y."/>
            <person name="He Y."/>
            <person name="Gan X."/>
            <person name="Zeng H."/>
            <person name="Yu D."/>
            <person name="Zhu Y."/>
            <person name="Jiang H."/>
            <person name="Qiu Q."/>
            <person name="Yang H."/>
            <person name="Zhang Y.E."/>
            <person name="Wang W."/>
            <person name="Zhu M."/>
            <person name="He S."/>
            <person name="Zhang G."/>
        </authorList>
    </citation>
    <scope>NUCLEOTIDE SEQUENCE</scope>
    <source>
        <strain evidence="11">Allg_001</strain>
    </source>
</reference>
<evidence type="ECO:0000256" key="5">
    <source>
        <dbReference type="ARBA" id="ARBA00023212"/>
    </source>
</evidence>
<keyword evidence="4 7" id="KW-0175">Coiled coil</keyword>
<keyword evidence="6" id="KW-0131">Cell cycle</keyword>
<dbReference type="CDD" id="cd10142">
    <property type="entry name" value="HD_SAS6_N"/>
    <property type="match status" value="1"/>
</dbReference>
<dbReference type="PANTHER" id="PTHR44281:SF5">
    <property type="entry name" value="SPINDLE ASSEMBLY ABNORMAL PROTEIN 6 HOMOLOG"/>
    <property type="match status" value="1"/>
</dbReference>
<evidence type="ECO:0000259" key="10">
    <source>
        <dbReference type="Pfam" id="PF18594"/>
    </source>
</evidence>
<feature type="region of interest" description="Disordered" evidence="8">
    <location>
        <begin position="602"/>
        <end position="631"/>
    </location>
</feature>
<feature type="domain" description="Spindle assembly abnormal protein 6 N-terminal" evidence="9">
    <location>
        <begin position="16"/>
        <end position="115"/>
    </location>
</feature>
<evidence type="ECO:0000256" key="3">
    <source>
        <dbReference type="ARBA" id="ARBA00022490"/>
    </source>
</evidence>
<dbReference type="PANTHER" id="PTHR44281">
    <property type="entry name" value="SPINDLE ASSEMBLY ABNORMAL PROTEIN 6 HOMOLOG"/>
    <property type="match status" value="1"/>
</dbReference>
<dbReference type="GO" id="GO:0005813">
    <property type="term" value="C:centrosome"/>
    <property type="evidence" value="ECO:0007669"/>
    <property type="project" value="UniProtKB-SubCell"/>
</dbReference>
<evidence type="ECO:0000259" key="9">
    <source>
        <dbReference type="Pfam" id="PF16531"/>
    </source>
</evidence>
<evidence type="ECO:0000313" key="12">
    <source>
        <dbReference type="Proteomes" id="UP000736164"/>
    </source>
</evidence>
<feature type="non-terminal residue" evidence="11">
    <location>
        <position position="1"/>
    </location>
</feature>
<dbReference type="InterPro" id="IPR032396">
    <property type="entry name" value="SAS-6_N"/>
</dbReference>
<evidence type="ECO:0000256" key="2">
    <source>
        <dbReference type="ARBA" id="ARBA00020407"/>
    </source>
</evidence>
<feature type="non-terminal residue" evidence="11">
    <location>
        <position position="631"/>
    </location>
</feature>
<keyword evidence="12" id="KW-1185">Reference proteome</keyword>
<evidence type="ECO:0000256" key="6">
    <source>
        <dbReference type="ARBA" id="ARBA00023306"/>
    </source>
</evidence>
<evidence type="ECO:0000256" key="1">
    <source>
        <dbReference type="ARBA" id="ARBA00004300"/>
    </source>
</evidence>
<gene>
    <name evidence="11" type="primary">Sas6</name>
    <name evidence="11" type="ORF">GTO95_0015018</name>
</gene>
<dbReference type="InterPro" id="IPR038558">
    <property type="entry name" value="SAS-6_N_sf"/>
</dbReference>
<dbReference type="GO" id="GO:0005814">
    <property type="term" value="C:centriole"/>
    <property type="evidence" value="ECO:0007669"/>
    <property type="project" value="TreeGrafter"/>
</dbReference>
<accession>A0A8J7NK08</accession>
<dbReference type="AlphaFoldDB" id="A0A8J7NK08"/>
<feature type="coiled-coil region" evidence="7">
    <location>
        <begin position="131"/>
        <end position="176"/>
    </location>
</feature>
<feature type="domain" description="SAS-6 coiled-coil" evidence="10">
    <location>
        <begin position="120"/>
        <end position="149"/>
    </location>
</feature>
<dbReference type="Pfam" id="PF18594">
    <property type="entry name" value="Sas6_CC"/>
    <property type="match status" value="1"/>
</dbReference>
<evidence type="ECO:0000256" key="4">
    <source>
        <dbReference type="ARBA" id="ARBA00023054"/>
    </source>
</evidence>
<dbReference type="Pfam" id="PF16531">
    <property type="entry name" value="SAS-6_N"/>
    <property type="match status" value="1"/>
</dbReference>
<comment type="caution">
    <text evidence="11">The sequence shown here is derived from an EMBL/GenBank/DDBJ whole genome shotgun (WGS) entry which is preliminary data.</text>
</comment>